<evidence type="ECO:0000313" key="5">
    <source>
        <dbReference type="EMBL" id="VYT04998.1"/>
    </source>
</evidence>
<dbReference type="SUPFAM" id="SSF52540">
    <property type="entry name" value="P-loop containing nucleoside triphosphate hydrolases"/>
    <property type="match status" value="1"/>
</dbReference>
<evidence type="ECO:0000259" key="4">
    <source>
        <dbReference type="Pfam" id="PF17764"/>
    </source>
</evidence>
<organism evidence="5">
    <name type="scientific">Schaalia odontolytica</name>
    <dbReference type="NCBI Taxonomy" id="1660"/>
    <lineage>
        <taxon>Bacteria</taxon>
        <taxon>Bacillati</taxon>
        <taxon>Actinomycetota</taxon>
        <taxon>Actinomycetes</taxon>
        <taxon>Actinomycetales</taxon>
        <taxon>Actinomycetaceae</taxon>
        <taxon>Schaalia</taxon>
    </lineage>
</organism>
<dbReference type="GO" id="GO:0043138">
    <property type="term" value="F:3'-5' DNA helicase activity"/>
    <property type="evidence" value="ECO:0007669"/>
    <property type="project" value="TreeGrafter"/>
</dbReference>
<proteinExistence type="predicted"/>
<dbReference type="EC" id="3.6.4.-" evidence="5"/>
<dbReference type="GO" id="GO:0006302">
    <property type="term" value="P:double-strand break repair"/>
    <property type="evidence" value="ECO:0007669"/>
    <property type="project" value="TreeGrafter"/>
</dbReference>
<dbReference type="InterPro" id="IPR041222">
    <property type="entry name" value="PriA_3primeBD"/>
</dbReference>
<keyword evidence="2" id="KW-0067">ATP-binding</keyword>
<evidence type="ECO:0000256" key="2">
    <source>
        <dbReference type="ARBA" id="ARBA00022840"/>
    </source>
</evidence>
<dbReference type="GO" id="GO:0005524">
    <property type="term" value="F:ATP binding"/>
    <property type="evidence" value="ECO:0007669"/>
    <property type="project" value="UniProtKB-KW"/>
</dbReference>
<dbReference type="GO" id="GO:0006310">
    <property type="term" value="P:DNA recombination"/>
    <property type="evidence" value="ECO:0007669"/>
    <property type="project" value="TreeGrafter"/>
</dbReference>
<keyword evidence="1" id="KW-0547">Nucleotide-binding</keyword>
<dbReference type="InterPro" id="IPR027417">
    <property type="entry name" value="P-loop_NTPase"/>
</dbReference>
<sequence length="653" mass="71891">MDALPLPGFESDRDVPRLIAHVYVDSDLPHLDYPLDYLVPVQWESTDLAGFIVQVPLAGRKRIGWVVSCEKRSDISPAIREIIDVVSTISVVSPKTFELAAYVGKRFLSTASTVLGIAVPPRRARVEAEVMHSESTQLKVTQGDPWEAFELGHAFLGHVSQGEYPRAVWTSIPGRSEFEIAHLISSVQKAGKTALIVVPTSRVAGELSSSLSAIFDVSVPVYSAEQAASERYRLYLQAKMGVHRAIVGTRSAVWLPMKDLGLIVIWGDGDDHLREAHAPRTDALDVAVARSHLEHVALAVGSYSRSVKAQYLVERSWAISLTPQREVLRASTGRFFVADSFDQERQGKSAFSYLPPDAFSCIRTGLKEGPVLVLSAHSGYIPVVGCSRCGRPARCEYCSGPLHLEADHSIVCSWCERKTENWSCLKCQGTSLKWWRLGSERIGEEIGRSFPQIPLTVARADDETRLSVGPEARIVVATPGVEPKAQDGYAAVIISSAAALASRPEMWAPEEALRRWLNAGALARPHGRIWVSAGVEHALAQALIRWSPEDYIQQLLDERKVLRFPPTASIVAIDGPLDQVNAFCQDLPAELIGIVDAPSVGKIGHRPDDRRALIRCATADYPRLAQVLRERNGVRSARKRYPLRLTLNPPELF</sequence>
<dbReference type="Gene3D" id="3.40.1440.60">
    <property type="entry name" value="PriA, 3(prime) DNA-binding domain"/>
    <property type="match status" value="1"/>
</dbReference>
<dbReference type="GO" id="GO:0003677">
    <property type="term" value="F:DNA binding"/>
    <property type="evidence" value="ECO:0007669"/>
    <property type="project" value="UniProtKB-KW"/>
</dbReference>
<keyword evidence="3" id="KW-0238">DNA-binding</keyword>
<gene>
    <name evidence="5" type="primary">priA</name>
    <name evidence="5" type="ORF">AOLFYP35_01365</name>
</gene>
<dbReference type="InterPro" id="IPR042115">
    <property type="entry name" value="PriA_3primeBD_sf"/>
</dbReference>
<dbReference type="Gene3D" id="3.40.50.300">
    <property type="entry name" value="P-loop containing nucleotide triphosphate hydrolases"/>
    <property type="match status" value="1"/>
</dbReference>
<dbReference type="PANTHER" id="PTHR30580">
    <property type="entry name" value="PRIMOSOMAL PROTEIN N"/>
    <property type="match status" value="1"/>
</dbReference>
<evidence type="ECO:0000256" key="1">
    <source>
        <dbReference type="ARBA" id="ARBA00022741"/>
    </source>
</evidence>
<dbReference type="GO" id="GO:0016787">
    <property type="term" value="F:hydrolase activity"/>
    <property type="evidence" value="ECO:0007669"/>
    <property type="project" value="UniProtKB-KW"/>
</dbReference>
<dbReference type="Pfam" id="PF17764">
    <property type="entry name" value="PriA_3primeBD"/>
    <property type="match status" value="1"/>
</dbReference>
<evidence type="ECO:0000256" key="3">
    <source>
        <dbReference type="ARBA" id="ARBA00023125"/>
    </source>
</evidence>
<feature type="domain" description="Primosomal protein N' 3' DNA-binding" evidence="4">
    <location>
        <begin position="27"/>
        <end position="120"/>
    </location>
</feature>
<protein>
    <submittedName>
        <fullName evidence="5">Primosomal protein N</fullName>
        <ecNumber evidence="5">3.6.4.-</ecNumber>
    </submittedName>
</protein>
<dbReference type="EMBL" id="CACRSM010000002">
    <property type="protein sequence ID" value="VYT04998.1"/>
    <property type="molecule type" value="Genomic_DNA"/>
</dbReference>
<dbReference type="GO" id="GO:0006270">
    <property type="term" value="P:DNA replication initiation"/>
    <property type="evidence" value="ECO:0007669"/>
    <property type="project" value="TreeGrafter"/>
</dbReference>
<accession>A0A6N2THE0</accession>
<dbReference type="PANTHER" id="PTHR30580:SF0">
    <property type="entry name" value="PRIMOSOMAL PROTEIN N"/>
    <property type="match status" value="1"/>
</dbReference>
<name>A0A6N2THE0_9ACTO</name>
<dbReference type="AlphaFoldDB" id="A0A6N2THE0"/>
<reference evidence="5" key="1">
    <citation type="submission" date="2019-11" db="EMBL/GenBank/DDBJ databases">
        <authorList>
            <person name="Feng L."/>
        </authorList>
    </citation>
    <scope>NUCLEOTIDE SEQUENCE</scope>
    <source>
        <strain evidence="5">AodontolyticusLFYP35</strain>
    </source>
</reference>
<keyword evidence="5" id="KW-0378">Hydrolase</keyword>